<dbReference type="SMART" id="SM00885">
    <property type="entry name" value="D5_N"/>
    <property type="match status" value="1"/>
</dbReference>
<dbReference type="Gene3D" id="3.40.50.300">
    <property type="entry name" value="P-loop containing nucleotide triphosphate hydrolases"/>
    <property type="match status" value="1"/>
</dbReference>
<dbReference type="InterPro" id="IPR014818">
    <property type="entry name" value="Phage/plasmid_primase_P4_C"/>
</dbReference>
<feature type="region of interest" description="Disordered" evidence="4">
    <location>
        <begin position="1"/>
        <end position="31"/>
    </location>
</feature>
<dbReference type="EMBL" id="VSSQ01000081">
    <property type="protein sequence ID" value="MPL74610.1"/>
    <property type="molecule type" value="Genomic_DNA"/>
</dbReference>
<dbReference type="InterPro" id="IPR014015">
    <property type="entry name" value="Helicase_SF3_DNA-vir"/>
</dbReference>
<organism evidence="6">
    <name type="scientific">bioreactor metagenome</name>
    <dbReference type="NCBI Taxonomy" id="1076179"/>
    <lineage>
        <taxon>unclassified sequences</taxon>
        <taxon>metagenomes</taxon>
        <taxon>ecological metagenomes</taxon>
    </lineage>
</organism>
<dbReference type="GO" id="GO:0005524">
    <property type="term" value="F:ATP binding"/>
    <property type="evidence" value="ECO:0007669"/>
    <property type="project" value="UniProtKB-KW"/>
</dbReference>
<dbReference type="GO" id="GO:0016787">
    <property type="term" value="F:hydrolase activity"/>
    <property type="evidence" value="ECO:0007669"/>
    <property type="project" value="UniProtKB-KW"/>
</dbReference>
<dbReference type="InterPro" id="IPR027417">
    <property type="entry name" value="P-loop_NTPase"/>
</dbReference>
<evidence type="ECO:0000259" key="5">
    <source>
        <dbReference type="PROSITE" id="PS51206"/>
    </source>
</evidence>
<name>A0A644U6N9_9ZZZZ</name>
<dbReference type="PANTHER" id="PTHR35372">
    <property type="entry name" value="ATP BINDING PROTEIN-RELATED"/>
    <property type="match status" value="1"/>
</dbReference>
<feature type="domain" description="SF3 helicase" evidence="5">
    <location>
        <begin position="353"/>
        <end position="520"/>
    </location>
</feature>
<keyword evidence="1" id="KW-0547">Nucleotide-binding</keyword>
<dbReference type="PANTHER" id="PTHR35372:SF2">
    <property type="entry name" value="SF3 HELICASE DOMAIN-CONTAINING PROTEIN"/>
    <property type="match status" value="1"/>
</dbReference>
<keyword evidence="3" id="KW-0067">ATP-binding</keyword>
<dbReference type="AlphaFoldDB" id="A0A644U6N9"/>
<evidence type="ECO:0000313" key="6">
    <source>
        <dbReference type="EMBL" id="MPL74610.1"/>
    </source>
</evidence>
<keyword evidence="2" id="KW-0378">Hydrolase</keyword>
<evidence type="ECO:0000256" key="2">
    <source>
        <dbReference type="ARBA" id="ARBA00022801"/>
    </source>
</evidence>
<sequence>MTGGTLTENNAVTVDDSSLETERPTSRIGPNTTIKDLDSNKARRYELPFGYELRATQGEYEPLGDNGLELLRSRYFELLKAGEVVFSVKIPDEDSTPKSIYPYIEAYLKEIEGDGAAEWIRQKCIKEPTAAPPWERNKATRKIPVLNPDDVAYSLNDDGNATRFEKECKDHLIYDYESKEWYAWLDNHWEQATDKLGKAERFVGNSIKEELRYWEKELRKEKERGDDGDKKRIGELNRLISALCEHSSRSMNQGRQKAMSEMSARSNMSIEMSKKTDVSILAFRNGAIDCKTGIFYPLWMCAHLKDRYPMTYIDATYTEGARPSKFLQHIQRVFEDNQTPDLEEEERFIRGNKIGKYFLRLLGYLLYPGNPEQIFLFLWGKGSNGKSTTIDVLRKVLFGQLAEAPIKELYVSGEDRPASGITNGLSKRVLLFSEASDDENERKGGRVSRDTVKALAGDAQTARFRETYGKSVERDIICTPIGVTNELPRFDKELDYALLRRLVTIPFLHVFKGLERAKNKTAELLEERDSIFSLMIDELIAYLKEGLLEIPEECKATQTELLSGYEYNQFVTTQYQKTDGKKVEDRTSREAIQNHYLIWCDDVGITPDTIMKIVGEDDYGNPRKRRAISRSESRRLYNAFRVNGIEEMDSHGSRLFKCKLKS</sequence>
<comment type="caution">
    <text evidence="6">The sequence shown here is derived from an EMBL/GenBank/DDBJ whole genome shotgun (WGS) entry which is preliminary data.</text>
</comment>
<accession>A0A644U6N9</accession>
<dbReference type="Pfam" id="PF08706">
    <property type="entry name" value="D5_N"/>
    <property type="match status" value="1"/>
</dbReference>
<evidence type="ECO:0000256" key="3">
    <source>
        <dbReference type="ARBA" id="ARBA00022840"/>
    </source>
</evidence>
<protein>
    <recommendedName>
        <fullName evidence="5">SF3 helicase domain-containing protein</fullName>
    </recommendedName>
</protein>
<evidence type="ECO:0000256" key="4">
    <source>
        <dbReference type="SAM" id="MobiDB-lite"/>
    </source>
</evidence>
<proteinExistence type="predicted"/>
<evidence type="ECO:0000256" key="1">
    <source>
        <dbReference type="ARBA" id="ARBA00022741"/>
    </source>
</evidence>
<feature type="compositionally biased region" description="Polar residues" evidence="4">
    <location>
        <begin position="1"/>
        <end position="16"/>
    </location>
</feature>
<gene>
    <name evidence="6" type="ORF">SDC9_20425</name>
</gene>
<dbReference type="PROSITE" id="PS51206">
    <property type="entry name" value="SF3_HELICASE_1"/>
    <property type="match status" value="1"/>
</dbReference>
<dbReference type="InterPro" id="IPR051620">
    <property type="entry name" value="ORF904-like_C"/>
</dbReference>
<reference evidence="6" key="1">
    <citation type="submission" date="2019-08" db="EMBL/GenBank/DDBJ databases">
        <authorList>
            <person name="Kucharzyk K."/>
            <person name="Murdoch R.W."/>
            <person name="Higgins S."/>
            <person name="Loffler F."/>
        </authorList>
    </citation>
    <scope>NUCLEOTIDE SEQUENCE</scope>
</reference>